<dbReference type="EMBL" id="JAAAPK010000002">
    <property type="protein sequence ID" value="NBC40047.1"/>
    <property type="molecule type" value="Genomic_DNA"/>
</dbReference>
<protein>
    <submittedName>
        <fullName evidence="2">Uncharacterized protein</fullName>
    </submittedName>
</protein>
<accession>A0A7X4Y9B7</accession>
<proteinExistence type="predicted"/>
<evidence type="ECO:0000313" key="2">
    <source>
        <dbReference type="EMBL" id="NBC40047.1"/>
    </source>
</evidence>
<keyword evidence="3" id="KW-1185">Reference proteome</keyword>
<dbReference type="Proteomes" id="UP000537825">
    <property type="component" value="Unassembled WGS sequence"/>
</dbReference>
<gene>
    <name evidence="2" type="ORF">GTZ93_09400</name>
</gene>
<keyword evidence="1" id="KW-1133">Transmembrane helix</keyword>
<evidence type="ECO:0000313" key="3">
    <source>
        <dbReference type="Proteomes" id="UP000537825"/>
    </source>
</evidence>
<keyword evidence="1" id="KW-0812">Transmembrane</keyword>
<dbReference type="AlphaFoldDB" id="A0A7X4Y9B7"/>
<feature type="transmembrane region" description="Helical" evidence="1">
    <location>
        <begin position="158"/>
        <end position="177"/>
    </location>
</feature>
<feature type="transmembrane region" description="Helical" evidence="1">
    <location>
        <begin position="183"/>
        <end position="201"/>
    </location>
</feature>
<comment type="caution">
    <text evidence="2">The sequence shown here is derived from an EMBL/GenBank/DDBJ whole genome shotgun (WGS) entry which is preliminary data.</text>
</comment>
<sequence>MAQHRIHAGTDIACVGVWDAGLPLAKRAIEGKALKESAARGEVLVIDTSADGRYLLQIHVDEPFVPSPGQRFDTVGNELGLHLGSGTAMAGGCEDFRSPRPQITSAGDRFHVEPSWYRVRVHLNQTEGSDEEEQRAHEEAARALTSEELARYLRLGKALRTGWLVAVVAVAAVLAAVVSQAALTLGVLGALVAAAAGWSILRLKRGSYDALHLRYQRALKAAYPPDIVLELHRATGPIPGGFVELDGPPAA</sequence>
<organism evidence="2 3">
    <name type="scientific">Corallococcus exiguus</name>
    <dbReference type="NCBI Taxonomy" id="83462"/>
    <lineage>
        <taxon>Bacteria</taxon>
        <taxon>Pseudomonadati</taxon>
        <taxon>Myxococcota</taxon>
        <taxon>Myxococcia</taxon>
        <taxon>Myxococcales</taxon>
        <taxon>Cystobacterineae</taxon>
        <taxon>Myxococcaceae</taxon>
        <taxon>Corallococcus</taxon>
    </lineage>
</organism>
<keyword evidence="1" id="KW-0472">Membrane</keyword>
<dbReference type="RefSeq" id="WP_139918868.1">
    <property type="nucleotide sequence ID" value="NZ_CBCSLE010000084.1"/>
</dbReference>
<reference evidence="2 3" key="1">
    <citation type="submission" date="2020-01" db="EMBL/GenBank/DDBJ databases">
        <title>The draft genome sequence of Corallococcus exiguus DSM 14696.</title>
        <authorList>
            <person name="Zhang X."/>
            <person name="Zhu H."/>
        </authorList>
    </citation>
    <scope>NUCLEOTIDE SEQUENCE [LARGE SCALE GENOMIC DNA]</scope>
    <source>
        <strain evidence="2 3">DSM 14696</strain>
    </source>
</reference>
<name>A0A7X4Y9B7_9BACT</name>
<evidence type="ECO:0000256" key="1">
    <source>
        <dbReference type="SAM" id="Phobius"/>
    </source>
</evidence>